<dbReference type="InterPro" id="IPR001387">
    <property type="entry name" value="Cro/C1-type_HTH"/>
</dbReference>
<dbReference type="SMART" id="SM00530">
    <property type="entry name" value="HTH_XRE"/>
    <property type="match status" value="1"/>
</dbReference>
<dbReference type="RefSeq" id="WP_047956648.1">
    <property type="nucleotide sequence ID" value="NZ_LDPG01000007.1"/>
</dbReference>
<organism evidence="3 4">
    <name type="scientific">Bacillus anthracis</name>
    <name type="common">anthrax bacterium</name>
    <dbReference type="NCBI Taxonomy" id="1392"/>
    <lineage>
        <taxon>Bacteria</taxon>
        <taxon>Bacillati</taxon>
        <taxon>Bacillota</taxon>
        <taxon>Bacilli</taxon>
        <taxon>Bacillales</taxon>
        <taxon>Bacillaceae</taxon>
        <taxon>Bacillus</taxon>
        <taxon>Bacillus cereus group</taxon>
    </lineage>
</organism>
<dbReference type="SUPFAM" id="SSF47413">
    <property type="entry name" value="lambda repressor-like DNA-binding domains"/>
    <property type="match status" value="1"/>
</dbReference>
<gene>
    <name evidence="3" type="ORF">ABW01_13200</name>
</gene>
<protein>
    <submittedName>
        <fullName evidence="3">DNA-binding protein</fullName>
    </submittedName>
</protein>
<dbReference type="PROSITE" id="PS50943">
    <property type="entry name" value="HTH_CROC1"/>
    <property type="match status" value="1"/>
</dbReference>
<evidence type="ECO:0000256" key="1">
    <source>
        <dbReference type="ARBA" id="ARBA00023125"/>
    </source>
</evidence>
<sequence>MTNKIKFYRKSNSLSQSELAKKMGVSQKRISQLENSMPNSSTEPSLTEIIKLLTIFNCNFEDLFEFKRRNSEMPNGVLVKYKHRGPEHVDPDFTYLVYGDTGKRAVRLKNIVEIGTIVFFHTNIGGSDYITGYFEVEKILQKSNADDHKEIEELISDAKKDEFIIIGKRDGSKILTSPLLFDKNLALKLTSLDITKEYFDQSSSDLSKLTSKTREHRKLSSADTAALKQMCVGRG</sequence>
<dbReference type="InterPro" id="IPR041135">
    <property type="entry name" value="Nmad3"/>
</dbReference>
<evidence type="ECO:0000313" key="3">
    <source>
        <dbReference type="EMBL" id="KLV18333.1"/>
    </source>
</evidence>
<evidence type="ECO:0000313" key="4">
    <source>
        <dbReference type="Proteomes" id="UP000035904"/>
    </source>
</evidence>
<evidence type="ECO:0000259" key="2">
    <source>
        <dbReference type="PROSITE" id="PS50943"/>
    </source>
</evidence>
<dbReference type="InterPro" id="IPR010982">
    <property type="entry name" value="Lambda_DNA-bd_dom_sf"/>
</dbReference>
<dbReference type="AlphaFoldDB" id="A0A0J1HXC1"/>
<feature type="domain" description="HTH cro/C1-type" evidence="2">
    <location>
        <begin position="5"/>
        <end position="63"/>
    </location>
</feature>
<keyword evidence="1 3" id="KW-0238">DNA-binding</keyword>
<name>A0A0J1HXC1_BACAN</name>
<dbReference type="Proteomes" id="UP000035904">
    <property type="component" value="Unassembled WGS sequence"/>
</dbReference>
<dbReference type="Pfam" id="PF18754">
    <property type="entry name" value="Nmad3"/>
    <property type="match status" value="1"/>
</dbReference>
<dbReference type="PANTHER" id="PTHR46558">
    <property type="entry name" value="TRACRIPTIONAL REGULATORY PROTEIN-RELATED-RELATED"/>
    <property type="match status" value="1"/>
</dbReference>
<dbReference type="PANTHER" id="PTHR46558:SF4">
    <property type="entry name" value="DNA-BIDING PHAGE PROTEIN"/>
    <property type="match status" value="1"/>
</dbReference>
<dbReference type="Gene3D" id="1.10.260.40">
    <property type="entry name" value="lambda repressor-like DNA-binding domains"/>
    <property type="match status" value="1"/>
</dbReference>
<dbReference type="PATRIC" id="fig|1392.242.peg.5666"/>
<dbReference type="Pfam" id="PF01381">
    <property type="entry name" value="HTH_3"/>
    <property type="match status" value="1"/>
</dbReference>
<proteinExistence type="predicted"/>
<reference evidence="3 4" key="1">
    <citation type="submission" date="2015-05" db="EMBL/GenBank/DDBJ databases">
        <title>Whole genome sequence and identification of bacterial endophytes from Costus igneus.</title>
        <authorList>
            <person name="Lee Y.P."/>
            <person name="Gan H.M."/>
            <person name="Eng W."/>
            <person name="Wheatley M.S."/>
            <person name="Caraballo A."/>
            <person name="Polter S."/>
            <person name="Savka M.A."/>
            <person name="Hudson A.O."/>
        </authorList>
    </citation>
    <scope>NUCLEOTIDE SEQUENCE [LARGE SCALE GENOMIC DNA]</scope>
    <source>
        <strain evidence="3 4">RIT375</strain>
    </source>
</reference>
<accession>A0A0J1HXC1</accession>
<dbReference type="EMBL" id="LDPG01000007">
    <property type="protein sequence ID" value="KLV18333.1"/>
    <property type="molecule type" value="Genomic_DNA"/>
</dbReference>
<dbReference type="GO" id="GO:0003677">
    <property type="term" value="F:DNA binding"/>
    <property type="evidence" value="ECO:0007669"/>
    <property type="project" value="UniProtKB-KW"/>
</dbReference>
<comment type="caution">
    <text evidence="3">The sequence shown here is derived from an EMBL/GenBank/DDBJ whole genome shotgun (WGS) entry which is preliminary data.</text>
</comment>
<dbReference type="CDD" id="cd00093">
    <property type="entry name" value="HTH_XRE"/>
    <property type="match status" value="1"/>
</dbReference>